<gene>
    <name evidence="1" type="ORF">Tco025E_04076</name>
</gene>
<dbReference type="Proteomes" id="UP000284403">
    <property type="component" value="Unassembled WGS sequence"/>
</dbReference>
<organism evidence="1 2">
    <name type="scientific">Trypanosoma conorhini</name>
    <dbReference type="NCBI Taxonomy" id="83891"/>
    <lineage>
        <taxon>Eukaryota</taxon>
        <taxon>Discoba</taxon>
        <taxon>Euglenozoa</taxon>
        <taxon>Kinetoplastea</taxon>
        <taxon>Metakinetoplastina</taxon>
        <taxon>Trypanosomatida</taxon>
        <taxon>Trypanosomatidae</taxon>
        <taxon>Trypanosoma</taxon>
    </lineage>
</organism>
<name>A0A3R7L4J4_9TRYP</name>
<reference evidence="1 2" key="1">
    <citation type="journal article" date="2018" name="BMC Genomics">
        <title>Genomic comparison of Trypanosoma conorhini and Trypanosoma rangeli to Trypanosoma cruzi strains of high and low virulence.</title>
        <authorList>
            <person name="Bradwell K.R."/>
            <person name="Koparde V.N."/>
            <person name="Matveyev A.V."/>
            <person name="Serrano M.G."/>
            <person name="Alves J.M."/>
            <person name="Parikh H."/>
            <person name="Huang B."/>
            <person name="Lee V."/>
            <person name="Espinosa-Alvarez O."/>
            <person name="Ortiz P.A."/>
            <person name="Costa-Martins A.G."/>
            <person name="Teixeira M.M."/>
            <person name="Buck G.A."/>
        </authorList>
    </citation>
    <scope>NUCLEOTIDE SEQUENCE [LARGE SCALE GENOMIC DNA]</scope>
    <source>
        <strain evidence="1 2">025E</strain>
    </source>
</reference>
<accession>A0A3R7L4J4</accession>
<protein>
    <submittedName>
        <fullName evidence="1">Uncharacterized protein</fullName>
    </submittedName>
</protein>
<dbReference type="AlphaFoldDB" id="A0A3R7L4J4"/>
<proteinExistence type="predicted"/>
<keyword evidence="2" id="KW-1185">Reference proteome</keyword>
<evidence type="ECO:0000313" key="1">
    <source>
        <dbReference type="EMBL" id="RNF19568.1"/>
    </source>
</evidence>
<comment type="caution">
    <text evidence="1">The sequence shown here is derived from an EMBL/GenBank/DDBJ whole genome shotgun (WGS) entry which is preliminary data.</text>
</comment>
<sequence length="107" mass="11985">MACLWVVDASSELSDPRVCASIVVHATSMLTALVLIPRDVSAPLTPFSVGALATAPRMQYGPRPELHSGFCLHFISLFRIGQFPMIFVSRMRCFVRMSHIFIEFIDR</sequence>
<evidence type="ECO:0000313" key="2">
    <source>
        <dbReference type="Proteomes" id="UP000284403"/>
    </source>
</evidence>
<dbReference type="EMBL" id="MKKU01000201">
    <property type="protein sequence ID" value="RNF19568.1"/>
    <property type="molecule type" value="Genomic_DNA"/>
</dbReference>
<dbReference type="RefSeq" id="XP_029228890.1">
    <property type="nucleotide sequence ID" value="XM_029370989.1"/>
</dbReference>
<dbReference type="GeneID" id="40317687"/>